<dbReference type="InterPro" id="IPR036291">
    <property type="entry name" value="NAD(P)-bd_dom_sf"/>
</dbReference>
<dbReference type="RefSeq" id="WP_172991366.1">
    <property type="nucleotide sequence ID" value="NZ_CP054038.1"/>
</dbReference>
<dbReference type="Gene3D" id="3.40.50.720">
    <property type="entry name" value="NAD(P)-binding Rossmann-like Domain"/>
    <property type="match status" value="1"/>
</dbReference>
<comment type="similarity">
    <text evidence="1 3">Belongs to the short-chain dehydrogenases/reductases (SDR) family.</text>
</comment>
<dbReference type="AlphaFoldDB" id="A0A7D4UCM3"/>
<dbReference type="EMBL" id="CP054038">
    <property type="protein sequence ID" value="QKJ20943.1"/>
    <property type="molecule type" value="Genomic_DNA"/>
</dbReference>
<evidence type="ECO:0000256" key="3">
    <source>
        <dbReference type="RuleBase" id="RU000363"/>
    </source>
</evidence>
<evidence type="ECO:0000313" key="5">
    <source>
        <dbReference type="Proteomes" id="UP000502498"/>
    </source>
</evidence>
<dbReference type="Pfam" id="PF00106">
    <property type="entry name" value="adh_short"/>
    <property type="match status" value="1"/>
</dbReference>
<dbReference type="InterPro" id="IPR020904">
    <property type="entry name" value="Sc_DH/Rdtase_CS"/>
</dbReference>
<name>A0A7D4UCM3_9MICO</name>
<dbReference type="PRINTS" id="PR00080">
    <property type="entry name" value="SDRFAMILY"/>
</dbReference>
<accession>A0A7D4UCM3</accession>
<reference evidence="4 5" key="1">
    <citation type="submission" date="2020-05" db="EMBL/GenBank/DDBJ databases">
        <title>Strain PA2F3 complete genome.</title>
        <authorList>
            <person name="Kim Y.-S."/>
            <person name="Kim S.-J."/>
            <person name="Jung H.-k."/>
            <person name="Kim S.-E."/>
            <person name="Kim K.-H."/>
        </authorList>
    </citation>
    <scope>NUCLEOTIDE SEQUENCE [LARGE SCALE GENOMIC DNA]</scope>
    <source>
        <strain evidence="4 5">PA2F3</strain>
    </source>
</reference>
<dbReference type="PANTHER" id="PTHR24322">
    <property type="entry name" value="PKSB"/>
    <property type="match status" value="1"/>
</dbReference>
<proteinExistence type="inferred from homology"/>
<dbReference type="PRINTS" id="PR00081">
    <property type="entry name" value="GDHRDH"/>
</dbReference>
<evidence type="ECO:0000256" key="2">
    <source>
        <dbReference type="ARBA" id="ARBA00023002"/>
    </source>
</evidence>
<dbReference type="Proteomes" id="UP000502498">
    <property type="component" value="Chromosome"/>
</dbReference>
<keyword evidence="2" id="KW-0560">Oxidoreductase</keyword>
<sequence length="279" mass="29596">MSPHPVAGALVLVTGGARGMGEIYVRRAIAAGARAVAIWDIDAPAAESLAASLRPSGVDVRAYRIDVGDLDDIRRGVDAVRADLGDPDVLVNNAGIVRGAPFWEHDPVADIEATMRINTLAAMWLTRELLPAMIADASRPKRVLTIASAAGTVANPGMSVYAASKWALIGWSESMRLDLAKAGHRHVGVTVFCPSFVSTGMFEGARGPLLTPILAPRTATSAAWRGMLRAKPVVMRPWTVKLGAALRGILPTRVWDAIAGPVFGVYRSMDRFTGRAGAR</sequence>
<dbReference type="PANTHER" id="PTHR24322:SF736">
    <property type="entry name" value="RETINOL DEHYDROGENASE 10"/>
    <property type="match status" value="1"/>
</dbReference>
<organism evidence="4 5">
    <name type="scientific">Microbacterium hominis</name>
    <dbReference type="NCBI Taxonomy" id="162426"/>
    <lineage>
        <taxon>Bacteria</taxon>
        <taxon>Bacillati</taxon>
        <taxon>Actinomycetota</taxon>
        <taxon>Actinomycetes</taxon>
        <taxon>Micrococcales</taxon>
        <taxon>Microbacteriaceae</taxon>
        <taxon>Microbacterium</taxon>
    </lineage>
</organism>
<dbReference type="PROSITE" id="PS00061">
    <property type="entry name" value="ADH_SHORT"/>
    <property type="match status" value="1"/>
</dbReference>
<evidence type="ECO:0000256" key="1">
    <source>
        <dbReference type="ARBA" id="ARBA00006484"/>
    </source>
</evidence>
<protein>
    <submittedName>
        <fullName evidence="4">SDR family NAD(P)-dependent oxidoreductase</fullName>
    </submittedName>
</protein>
<gene>
    <name evidence="4" type="ORF">HQM25_17300</name>
</gene>
<dbReference type="GO" id="GO:0016616">
    <property type="term" value="F:oxidoreductase activity, acting on the CH-OH group of donors, NAD or NADP as acceptor"/>
    <property type="evidence" value="ECO:0007669"/>
    <property type="project" value="TreeGrafter"/>
</dbReference>
<dbReference type="InterPro" id="IPR002347">
    <property type="entry name" value="SDR_fam"/>
</dbReference>
<dbReference type="SUPFAM" id="SSF51735">
    <property type="entry name" value="NAD(P)-binding Rossmann-fold domains"/>
    <property type="match status" value="1"/>
</dbReference>
<evidence type="ECO:0000313" key="4">
    <source>
        <dbReference type="EMBL" id="QKJ20943.1"/>
    </source>
</evidence>